<comment type="function">
    <text evidence="3">Regulates mitochondrial small subunit maturation by controlling 15S rRNA 5'-end processing. Localizes to the 5' precursor of the 15S rRNA in a position that is subsequently occupied by mS47 in the mature yeast mtSSU. Uses structure and sequence-specific RNA recognition, binding to a single-stranded region of the precursor and specifically recognizing bases -6 to -1. The exchange of Ccm1 for mS47 is coupled to the irreversible removal of precursor rRNA that is accompanied by conformational changes of the mitoribosomal proteins uS5m and mS26. These conformational changes signal completion of 5'-end rRNA processing through protection of the mature 5'-end of the 15S rRNA and stabilization of mS47. The removal of the 5' precursor together with the dissociation of Ccm1 may be catalyzed by the 5'-3' exoribonuclease Pet127. Involved in the specific removal of group I introns in mitochondrial encoded transcripts.</text>
</comment>
<feature type="repeat" description="PPR" evidence="5">
    <location>
        <begin position="1321"/>
        <end position="1356"/>
    </location>
</feature>
<keyword evidence="2" id="KW-0677">Repeat</keyword>
<evidence type="ECO:0000256" key="5">
    <source>
        <dbReference type="PROSITE-ProRule" id="PRU00708"/>
    </source>
</evidence>
<proteinExistence type="inferred from homology"/>
<evidence type="ECO:0000256" key="3">
    <source>
        <dbReference type="ARBA" id="ARBA00044493"/>
    </source>
</evidence>
<sequence length="1434" mass="161997">MEAMTSLQRRALVRTAHSVTRPLLRTSASHSGPHTRWRSGFARFQRPVRLVLLTRKQHQDWPIKRTFHSAQPRHRIAGALSALLDQVPFEDVPPADQQNLTKLRQILTNWPRSNGLYKMLLAYGRLEKDGMLASLRHRDYSLILARLISTFLAHEQSDAALTPTDVTTAKASMSPISISFLKNLAEAIAKAWWSKMSAQLRAENLDAPSANPNPDPIHYTHFQALVSALGSLGRPANAWEIIHTVDPNRLNAPKPFPTSHLWALFRYCAANRDLAQGQQLWDYIRARPYELTPTLFSYYLVFLVECQQFKQLLQAIEGARQANIVVPDRTYEHIFNRLAKLLPQDQSTAVIAQELLDSYFVQHPHTANGKVPIVLLKVLVHTHDSTRFDTLFENILNNPEIEFQPADINALLVGVVSNQNWLQIPVLYDMATKAFQSRVPVEVEIAFMAAYAKSGQPDPIVRHYHFIKKDLQPETLQSGELFHLLSALVFGKQYTDVLELYSRLRQLEFDRSARIYEQVLKASVGAQSHTSLRQVYDDCRVHLAALGFDFGIALAEAFAEQEDLEMTKVLNQQLLNQRAQHPPARFYRWIALNMQVRQYTLARRVYKRMRSYHPTLTPPMVSKLLRLFSEGHQMDLVRDLHHHVEASGGNMANNAAIFCHLFDAYLKDRDARAVDALLSSLSQKPELRDSLNAKQYNYLIQNAGRANCLNLMMSLYKQMKTTSHTPTSVTFSLLLRELTKVPGNADDVTLVLADVQAAKLGHDDLELQLALLTAATYTQAMSVYVKVSRRIVWRFRRAKRHSPSTRGHLSVMCHKVARSIWMLGKQRLRIPPSTPNAHLAPRVTTSEHAPGLPSPVPAIPPMITMPRSPSTTEETLWTKEQLEAQIDRQTLTTDSLYYVALLIGMDVLPCSENLVCLATVDQLNTLDELGRSNTPVAMAKALQGMFESMPTAALNPEPFLVLYGVTAFLRAKRPESAQQLARDLEKQYKLTHLSKLLSMYFPSVFLSPLVVGLQALQDPWLAYQLIQWVGLWVSGGSYQTFMNVVLYDLYKHGQYALVTDLVDEIYHDMVPLVSLTDTFLPPVANSSFILFTEACHLTCPQHAHYSAAMLPNPEHSVISSTTLALSYAHGGKPRAFAWVFSKIRGEKHIDAYFWASLVHALRTSGDLSLLLLAHQLASDYIHHPPEWILANRGPHDLQTWKTRVQGGELTYQPTSKRHAAVEPSDSAITNSSTDTRPYYPLPPIGGLPIPVVSALISAYTHRRLAHLALDLWQKFLDTDVAPNCQLLSVILDVSTNTMLMEMPRLIPSVLACRERYHMVWTTNTYTSLIEAHLRFREYTAALAVLTQDMPKHGVQPDTKLIYNMTAMLWSMGALRGKTRTAKLNHIMTTAPQMTTVAPGDLPKANNHWQSVLMAVIAYTHKHFPKLVNSIQLER</sequence>
<comment type="subunit">
    <text evidence="4">Binds to mitochondrial small subunit 15S rRNA.</text>
</comment>
<organism evidence="6 7">
    <name type="scientific">Dimargaris verticillata</name>
    <dbReference type="NCBI Taxonomy" id="2761393"/>
    <lineage>
        <taxon>Eukaryota</taxon>
        <taxon>Fungi</taxon>
        <taxon>Fungi incertae sedis</taxon>
        <taxon>Zoopagomycota</taxon>
        <taxon>Kickxellomycotina</taxon>
        <taxon>Dimargaritomycetes</taxon>
        <taxon>Dimargaritales</taxon>
        <taxon>Dimargaritaceae</taxon>
        <taxon>Dimargaris</taxon>
    </lineage>
</organism>
<evidence type="ECO:0000313" key="7">
    <source>
        <dbReference type="Proteomes" id="UP001151582"/>
    </source>
</evidence>
<dbReference type="EMBL" id="JANBQB010000779">
    <property type="protein sequence ID" value="KAJ1973674.1"/>
    <property type="molecule type" value="Genomic_DNA"/>
</dbReference>
<evidence type="ECO:0000256" key="4">
    <source>
        <dbReference type="ARBA" id="ARBA00044511"/>
    </source>
</evidence>
<dbReference type="OrthoDB" id="185373at2759"/>
<dbReference type="PROSITE" id="PS51375">
    <property type="entry name" value="PPR"/>
    <property type="match status" value="1"/>
</dbReference>
<dbReference type="PANTHER" id="PTHR47447:SF17">
    <property type="entry name" value="OS12G0638900 PROTEIN"/>
    <property type="match status" value="1"/>
</dbReference>
<dbReference type="Gene3D" id="1.25.40.10">
    <property type="entry name" value="Tetratricopeptide repeat domain"/>
    <property type="match status" value="2"/>
</dbReference>
<comment type="caution">
    <text evidence="6">The sequence shown here is derived from an EMBL/GenBank/DDBJ whole genome shotgun (WGS) entry which is preliminary data.</text>
</comment>
<evidence type="ECO:0008006" key="8">
    <source>
        <dbReference type="Google" id="ProtNLM"/>
    </source>
</evidence>
<dbReference type="PANTHER" id="PTHR47447">
    <property type="entry name" value="OS03G0856100 PROTEIN"/>
    <property type="match status" value="1"/>
</dbReference>
<evidence type="ECO:0000256" key="2">
    <source>
        <dbReference type="ARBA" id="ARBA00022737"/>
    </source>
</evidence>
<name>A0A9W8E7K2_9FUNG</name>
<dbReference type="InterPro" id="IPR002885">
    <property type="entry name" value="PPR_rpt"/>
</dbReference>
<comment type="similarity">
    <text evidence="1">Belongs to the CCM1 family.</text>
</comment>
<reference evidence="6" key="1">
    <citation type="submission" date="2022-07" db="EMBL/GenBank/DDBJ databases">
        <title>Phylogenomic reconstructions and comparative analyses of Kickxellomycotina fungi.</title>
        <authorList>
            <person name="Reynolds N.K."/>
            <person name="Stajich J.E."/>
            <person name="Barry K."/>
            <person name="Grigoriev I.V."/>
            <person name="Crous P."/>
            <person name="Smith M.E."/>
        </authorList>
    </citation>
    <scope>NUCLEOTIDE SEQUENCE</scope>
    <source>
        <strain evidence="6">RSA 567</strain>
    </source>
</reference>
<dbReference type="NCBIfam" id="TIGR00756">
    <property type="entry name" value="PPR"/>
    <property type="match status" value="1"/>
</dbReference>
<gene>
    <name evidence="6" type="ORF">H4R34_004995</name>
</gene>
<protein>
    <recommendedName>
        <fullName evidence="8">Pentacotripeptide-repeat region of PRORP domain-containing protein</fullName>
    </recommendedName>
</protein>
<keyword evidence="7" id="KW-1185">Reference proteome</keyword>
<evidence type="ECO:0000256" key="1">
    <source>
        <dbReference type="ARBA" id="ARBA00006192"/>
    </source>
</evidence>
<accession>A0A9W8E7K2</accession>
<dbReference type="InterPro" id="IPR011990">
    <property type="entry name" value="TPR-like_helical_dom_sf"/>
</dbReference>
<dbReference type="Proteomes" id="UP001151582">
    <property type="component" value="Unassembled WGS sequence"/>
</dbReference>
<evidence type="ECO:0000313" key="6">
    <source>
        <dbReference type="EMBL" id="KAJ1973674.1"/>
    </source>
</evidence>